<evidence type="ECO:0000313" key="2">
    <source>
        <dbReference type="Proteomes" id="UP000308600"/>
    </source>
</evidence>
<accession>A0ACD3BCA4</accession>
<gene>
    <name evidence="1" type="ORF">BDN72DRAFT_832590</name>
</gene>
<dbReference type="Proteomes" id="UP000308600">
    <property type="component" value="Unassembled WGS sequence"/>
</dbReference>
<keyword evidence="2" id="KW-1185">Reference proteome</keyword>
<evidence type="ECO:0000313" key="1">
    <source>
        <dbReference type="EMBL" id="TFK75237.1"/>
    </source>
</evidence>
<reference evidence="1 2" key="1">
    <citation type="journal article" date="2019" name="Nat. Ecol. Evol.">
        <title>Megaphylogeny resolves global patterns of mushroom evolution.</title>
        <authorList>
            <person name="Varga T."/>
            <person name="Krizsan K."/>
            <person name="Foldi C."/>
            <person name="Dima B."/>
            <person name="Sanchez-Garcia M."/>
            <person name="Sanchez-Ramirez S."/>
            <person name="Szollosi G.J."/>
            <person name="Szarkandi J.G."/>
            <person name="Papp V."/>
            <person name="Albert L."/>
            <person name="Andreopoulos W."/>
            <person name="Angelini C."/>
            <person name="Antonin V."/>
            <person name="Barry K.W."/>
            <person name="Bougher N.L."/>
            <person name="Buchanan P."/>
            <person name="Buyck B."/>
            <person name="Bense V."/>
            <person name="Catcheside P."/>
            <person name="Chovatia M."/>
            <person name="Cooper J."/>
            <person name="Damon W."/>
            <person name="Desjardin D."/>
            <person name="Finy P."/>
            <person name="Geml J."/>
            <person name="Haridas S."/>
            <person name="Hughes K."/>
            <person name="Justo A."/>
            <person name="Karasinski D."/>
            <person name="Kautmanova I."/>
            <person name="Kiss B."/>
            <person name="Kocsube S."/>
            <person name="Kotiranta H."/>
            <person name="LaButti K.M."/>
            <person name="Lechner B.E."/>
            <person name="Liimatainen K."/>
            <person name="Lipzen A."/>
            <person name="Lukacs Z."/>
            <person name="Mihaltcheva S."/>
            <person name="Morgado L.N."/>
            <person name="Niskanen T."/>
            <person name="Noordeloos M.E."/>
            <person name="Ohm R.A."/>
            <person name="Ortiz-Santana B."/>
            <person name="Ovrebo C."/>
            <person name="Racz N."/>
            <person name="Riley R."/>
            <person name="Savchenko A."/>
            <person name="Shiryaev A."/>
            <person name="Soop K."/>
            <person name="Spirin V."/>
            <person name="Szebenyi C."/>
            <person name="Tomsovsky M."/>
            <person name="Tulloss R.E."/>
            <person name="Uehling J."/>
            <person name="Grigoriev I.V."/>
            <person name="Vagvolgyi C."/>
            <person name="Papp T."/>
            <person name="Martin F.M."/>
            <person name="Miettinen O."/>
            <person name="Hibbett D.S."/>
            <person name="Nagy L.G."/>
        </authorList>
    </citation>
    <scope>NUCLEOTIDE SEQUENCE [LARGE SCALE GENOMIC DNA]</scope>
    <source>
        <strain evidence="1 2">NL-1719</strain>
    </source>
</reference>
<proteinExistence type="predicted"/>
<dbReference type="EMBL" id="ML208264">
    <property type="protein sequence ID" value="TFK75237.1"/>
    <property type="molecule type" value="Genomic_DNA"/>
</dbReference>
<protein>
    <submittedName>
        <fullName evidence="1">Uncharacterized protein</fullName>
    </submittedName>
</protein>
<sequence>MSSSTPTAGSSSTESYKQPVIPNQLRHIYAYRYRNKRSAWKHHSRHRSDSDGGSPVSSSSSTPHEHPSSVRILTWNVDYVNNYPRERLLSVLRHLEHEVLGCKDGNVASPCVIMLQEMNASAFPTLLEDEWVQRNFYVAPITSKQWPQDAHYGLVTLVERSLEIVKVQILEFGLSEMCRGALMVDIVMSTPERESVLRMVNTHLESLPKGETARPAQMALLAEFLRDDEVEGGIIAGDMNAIGVVDLTIAQKAGLKDAWKKGESDERGYTWGYQGGGDFPKARLDKVLYLPRRMYRIEEPSRIGEGLRTHSEDEDVWASDHFGLVSTLSLSASHKRHAVMM</sequence>
<organism evidence="1 2">
    <name type="scientific">Pluteus cervinus</name>
    <dbReference type="NCBI Taxonomy" id="181527"/>
    <lineage>
        <taxon>Eukaryota</taxon>
        <taxon>Fungi</taxon>
        <taxon>Dikarya</taxon>
        <taxon>Basidiomycota</taxon>
        <taxon>Agaricomycotina</taxon>
        <taxon>Agaricomycetes</taxon>
        <taxon>Agaricomycetidae</taxon>
        <taxon>Agaricales</taxon>
        <taxon>Pluteineae</taxon>
        <taxon>Pluteaceae</taxon>
        <taxon>Pluteus</taxon>
    </lineage>
</organism>
<name>A0ACD3BCA4_9AGAR</name>